<evidence type="ECO:0000259" key="10">
    <source>
        <dbReference type="PROSITE" id="PS50850"/>
    </source>
</evidence>
<evidence type="ECO:0000256" key="4">
    <source>
        <dbReference type="ARBA" id="ARBA00022597"/>
    </source>
</evidence>
<name>A0AAV5EFT0_ELECO</name>
<dbReference type="PANTHER" id="PTHR23500:SF105">
    <property type="entry name" value="OS02G0574100 PROTEIN"/>
    <property type="match status" value="1"/>
</dbReference>
<reference evidence="11" key="2">
    <citation type="submission" date="2021-12" db="EMBL/GenBank/DDBJ databases">
        <title>Resequencing data analysis of finger millet.</title>
        <authorList>
            <person name="Hatakeyama M."/>
            <person name="Aluri S."/>
            <person name="Balachadran M.T."/>
            <person name="Sivarajan S.R."/>
            <person name="Poveda L."/>
            <person name="Shimizu-Inatsugi R."/>
            <person name="Schlapbach R."/>
            <person name="Sreeman S.M."/>
            <person name="Shimizu K.K."/>
        </authorList>
    </citation>
    <scope>NUCLEOTIDE SEQUENCE</scope>
</reference>
<organism evidence="11 12">
    <name type="scientific">Eleusine coracana subsp. coracana</name>
    <dbReference type="NCBI Taxonomy" id="191504"/>
    <lineage>
        <taxon>Eukaryota</taxon>
        <taxon>Viridiplantae</taxon>
        <taxon>Streptophyta</taxon>
        <taxon>Embryophyta</taxon>
        <taxon>Tracheophyta</taxon>
        <taxon>Spermatophyta</taxon>
        <taxon>Magnoliopsida</taxon>
        <taxon>Liliopsida</taxon>
        <taxon>Poales</taxon>
        <taxon>Poaceae</taxon>
        <taxon>PACMAD clade</taxon>
        <taxon>Chloridoideae</taxon>
        <taxon>Cynodonteae</taxon>
        <taxon>Eleusininae</taxon>
        <taxon>Eleusine</taxon>
    </lineage>
</organism>
<gene>
    <name evidence="11" type="primary">gb08873</name>
    <name evidence="11" type="ORF">PR202_gb08873</name>
</gene>
<dbReference type="GO" id="GO:0016020">
    <property type="term" value="C:membrane"/>
    <property type="evidence" value="ECO:0007669"/>
    <property type="project" value="UniProtKB-SubCell"/>
</dbReference>
<dbReference type="InterPro" id="IPR003663">
    <property type="entry name" value="Sugar/inositol_transpt"/>
</dbReference>
<dbReference type="SUPFAM" id="SSF103473">
    <property type="entry name" value="MFS general substrate transporter"/>
    <property type="match status" value="1"/>
</dbReference>
<protein>
    <recommendedName>
        <fullName evidence="10">Major facilitator superfamily (MFS) profile domain-containing protein</fullName>
    </recommendedName>
</protein>
<keyword evidence="3" id="KW-0813">Transport</keyword>
<accession>A0AAV5EFT0</accession>
<evidence type="ECO:0000256" key="9">
    <source>
        <dbReference type="SAM" id="Phobius"/>
    </source>
</evidence>
<sequence length="246" mass="25830">MAGGVLLAVGDDRGGGITFTVVMSCLTAASGGLLFGYDVGITGGLTQMQSFLQAFFPDVLEKMNSAQQDAYCIFNSQILTTFVSSFYVAAMIASLVAGHLTRTVGRRNSMLIGGLLFLAGSLLNLAAVNISMLVIGRILLGVAVGFTSLSAPVYLAEIAPTRWRGAFTASFNFFQNVGFLIADLTNYGATTIPRWGWRLSLGVGVVPSTVIIVGSLLISDTPRPAAWYCAAGRTRPAPRCAKSAAL</sequence>
<dbReference type="PANTHER" id="PTHR23500">
    <property type="entry name" value="SOLUTE CARRIER FAMILY 2, FACILITATED GLUCOSE TRANSPORTER"/>
    <property type="match status" value="1"/>
</dbReference>
<keyword evidence="5 9" id="KW-0812">Transmembrane</keyword>
<evidence type="ECO:0000256" key="3">
    <source>
        <dbReference type="ARBA" id="ARBA00022448"/>
    </source>
</evidence>
<dbReference type="PROSITE" id="PS50850">
    <property type="entry name" value="MFS"/>
    <property type="match status" value="1"/>
</dbReference>
<evidence type="ECO:0000256" key="6">
    <source>
        <dbReference type="ARBA" id="ARBA00022847"/>
    </source>
</evidence>
<evidence type="ECO:0000313" key="12">
    <source>
        <dbReference type="Proteomes" id="UP001054889"/>
    </source>
</evidence>
<dbReference type="EMBL" id="BQKI01000075">
    <property type="protein sequence ID" value="GJN21401.1"/>
    <property type="molecule type" value="Genomic_DNA"/>
</dbReference>
<proteinExistence type="inferred from homology"/>
<evidence type="ECO:0000256" key="8">
    <source>
        <dbReference type="ARBA" id="ARBA00023136"/>
    </source>
</evidence>
<dbReference type="InterPro" id="IPR045262">
    <property type="entry name" value="STP/PLT_plant"/>
</dbReference>
<feature type="domain" description="Major facilitator superfamily (MFS) profile" evidence="10">
    <location>
        <begin position="24"/>
        <end position="246"/>
    </location>
</feature>
<evidence type="ECO:0000256" key="7">
    <source>
        <dbReference type="ARBA" id="ARBA00022989"/>
    </source>
</evidence>
<feature type="transmembrane region" description="Helical" evidence="9">
    <location>
        <begin position="110"/>
        <end position="128"/>
    </location>
</feature>
<dbReference type="Pfam" id="PF00083">
    <property type="entry name" value="Sugar_tr"/>
    <property type="match status" value="1"/>
</dbReference>
<comment type="subcellular location">
    <subcellularLocation>
        <location evidence="1">Membrane</location>
        <topology evidence="1">Multi-pass membrane protein</topology>
    </subcellularLocation>
</comment>
<dbReference type="InterPro" id="IPR020846">
    <property type="entry name" value="MFS_dom"/>
</dbReference>
<keyword evidence="8 9" id="KW-0472">Membrane</keyword>
<dbReference type="AlphaFoldDB" id="A0AAV5EFT0"/>
<dbReference type="InterPro" id="IPR036259">
    <property type="entry name" value="MFS_trans_sf"/>
</dbReference>
<evidence type="ECO:0000256" key="5">
    <source>
        <dbReference type="ARBA" id="ARBA00022692"/>
    </source>
</evidence>
<evidence type="ECO:0000256" key="1">
    <source>
        <dbReference type="ARBA" id="ARBA00004141"/>
    </source>
</evidence>
<evidence type="ECO:0000256" key="2">
    <source>
        <dbReference type="ARBA" id="ARBA00010992"/>
    </source>
</evidence>
<dbReference type="Gene3D" id="1.20.1250.20">
    <property type="entry name" value="MFS general substrate transporter like domains"/>
    <property type="match status" value="1"/>
</dbReference>
<dbReference type="Proteomes" id="UP001054889">
    <property type="component" value="Unassembled WGS sequence"/>
</dbReference>
<dbReference type="GO" id="GO:0015144">
    <property type="term" value="F:carbohydrate transmembrane transporter activity"/>
    <property type="evidence" value="ECO:0007669"/>
    <property type="project" value="InterPro"/>
</dbReference>
<comment type="similarity">
    <text evidence="2">Belongs to the major facilitator superfamily. Sugar transporter (TC 2.A.1.1) family.</text>
</comment>
<feature type="transmembrane region" description="Helical" evidence="9">
    <location>
        <begin position="78"/>
        <end position="98"/>
    </location>
</feature>
<feature type="transmembrane region" description="Helical" evidence="9">
    <location>
        <begin position="167"/>
        <end position="189"/>
    </location>
</feature>
<feature type="transmembrane region" description="Helical" evidence="9">
    <location>
        <begin position="195"/>
        <end position="218"/>
    </location>
</feature>
<dbReference type="GO" id="GO:0015293">
    <property type="term" value="F:symporter activity"/>
    <property type="evidence" value="ECO:0007669"/>
    <property type="project" value="UniProtKB-KW"/>
</dbReference>
<comment type="caution">
    <text evidence="11">The sequence shown here is derived from an EMBL/GenBank/DDBJ whole genome shotgun (WGS) entry which is preliminary data.</text>
</comment>
<dbReference type="PROSITE" id="PS00217">
    <property type="entry name" value="SUGAR_TRANSPORT_2"/>
    <property type="match status" value="1"/>
</dbReference>
<dbReference type="PRINTS" id="PR00171">
    <property type="entry name" value="SUGRTRNSPORT"/>
</dbReference>
<keyword evidence="7 9" id="KW-1133">Transmembrane helix</keyword>
<keyword evidence="6" id="KW-0769">Symport</keyword>
<dbReference type="InterPro" id="IPR005829">
    <property type="entry name" value="Sugar_transporter_CS"/>
</dbReference>
<dbReference type="InterPro" id="IPR005828">
    <property type="entry name" value="MFS_sugar_transport-like"/>
</dbReference>
<keyword evidence="4" id="KW-0762">Sugar transport</keyword>
<keyword evidence="12" id="KW-1185">Reference proteome</keyword>
<feature type="transmembrane region" description="Helical" evidence="9">
    <location>
        <begin position="134"/>
        <end position="155"/>
    </location>
</feature>
<evidence type="ECO:0000313" key="11">
    <source>
        <dbReference type="EMBL" id="GJN21401.1"/>
    </source>
</evidence>
<reference evidence="11" key="1">
    <citation type="journal article" date="2018" name="DNA Res.">
        <title>Multiple hybrid de novo genome assembly of finger millet, an orphan allotetraploid crop.</title>
        <authorList>
            <person name="Hatakeyama M."/>
            <person name="Aluri S."/>
            <person name="Balachadran M.T."/>
            <person name="Sivarajan S.R."/>
            <person name="Patrignani A."/>
            <person name="Gruter S."/>
            <person name="Poveda L."/>
            <person name="Shimizu-Inatsugi R."/>
            <person name="Baeten J."/>
            <person name="Francoijs K.J."/>
            <person name="Nataraja K.N."/>
            <person name="Reddy Y.A.N."/>
            <person name="Phadnis S."/>
            <person name="Ravikumar R.L."/>
            <person name="Schlapbach R."/>
            <person name="Sreeman S.M."/>
            <person name="Shimizu K.K."/>
        </authorList>
    </citation>
    <scope>NUCLEOTIDE SEQUENCE</scope>
</reference>